<name>A0A7J6I2C6_CANSA</name>
<reference evidence="2 3" key="1">
    <citation type="journal article" date="2020" name="bioRxiv">
        <title>Sequence and annotation of 42 cannabis genomes reveals extensive copy number variation in cannabinoid synthesis and pathogen resistance genes.</title>
        <authorList>
            <person name="Mckernan K.J."/>
            <person name="Helbert Y."/>
            <person name="Kane L.T."/>
            <person name="Ebling H."/>
            <person name="Zhang L."/>
            <person name="Liu B."/>
            <person name="Eaton Z."/>
            <person name="Mclaughlin S."/>
            <person name="Kingan S."/>
            <person name="Baybayan P."/>
            <person name="Concepcion G."/>
            <person name="Jordan M."/>
            <person name="Riva A."/>
            <person name="Barbazuk W."/>
            <person name="Harkins T."/>
        </authorList>
    </citation>
    <scope>NUCLEOTIDE SEQUENCE [LARGE SCALE GENOMIC DNA]</scope>
    <source>
        <strain evidence="3">cv. Jamaican Lion 4</strain>
        <tissue evidence="2">Leaf</tissue>
    </source>
</reference>
<dbReference type="SUPFAM" id="SSF56219">
    <property type="entry name" value="DNase I-like"/>
    <property type="match status" value="1"/>
</dbReference>
<comment type="caution">
    <text evidence="2">The sequence shown here is derived from an EMBL/GenBank/DDBJ whole genome shotgun (WGS) entry which is preliminary data.</text>
</comment>
<protein>
    <recommendedName>
        <fullName evidence="1">Endonuclease/exonuclease/phosphatase domain-containing protein</fullName>
    </recommendedName>
</protein>
<evidence type="ECO:0000313" key="2">
    <source>
        <dbReference type="EMBL" id="KAF4400780.1"/>
    </source>
</evidence>
<evidence type="ECO:0000313" key="3">
    <source>
        <dbReference type="Proteomes" id="UP000583929"/>
    </source>
</evidence>
<dbReference type="GO" id="GO:0003824">
    <property type="term" value="F:catalytic activity"/>
    <property type="evidence" value="ECO:0007669"/>
    <property type="project" value="InterPro"/>
</dbReference>
<dbReference type="PANTHER" id="PTHR35218:SF9">
    <property type="entry name" value="ENDONUCLEASE_EXONUCLEASE_PHOSPHATASE DOMAIN-CONTAINING PROTEIN"/>
    <property type="match status" value="1"/>
</dbReference>
<dbReference type="InterPro" id="IPR005135">
    <property type="entry name" value="Endo/exonuclease/phosphatase"/>
</dbReference>
<feature type="domain" description="Endonuclease/exonuclease/phosphatase" evidence="1">
    <location>
        <begin position="2"/>
        <end position="158"/>
    </location>
</feature>
<keyword evidence="3" id="KW-1185">Reference proteome</keyword>
<accession>A0A7J6I2C6</accession>
<dbReference type="InterPro" id="IPR036691">
    <property type="entry name" value="Endo/exonu/phosph_ase_sf"/>
</dbReference>
<dbReference type="Pfam" id="PF03372">
    <property type="entry name" value="Exo_endo_phos"/>
    <property type="match status" value="1"/>
</dbReference>
<dbReference type="Proteomes" id="UP000583929">
    <property type="component" value="Unassembled WGS sequence"/>
</dbReference>
<proteinExistence type="predicted"/>
<dbReference type="PANTHER" id="PTHR35218">
    <property type="entry name" value="RNASE H DOMAIN-CONTAINING PROTEIN"/>
    <property type="match status" value="1"/>
</dbReference>
<dbReference type="AlphaFoldDB" id="A0A7J6I2C6"/>
<sequence length="177" mass="20170">MNSLRSLIHSVNPDVVFLMETKLSSQDMKGVWQRLGFNEGVAFSSAGVAGRVAFFWHVGWDINVVYLESDKIIISFNEDRNFKPWYGCFIYAPPKRADRDILEEPWILMGDINSILCQDDKVGGRPMTDMEGARALKIHERLDRVLCSTSWLSHFAKANTNNFLIRHSDHAPIVLDA</sequence>
<evidence type="ECO:0000259" key="1">
    <source>
        <dbReference type="Pfam" id="PF03372"/>
    </source>
</evidence>
<dbReference type="Gene3D" id="3.60.10.10">
    <property type="entry name" value="Endonuclease/exonuclease/phosphatase"/>
    <property type="match status" value="1"/>
</dbReference>
<organism evidence="2 3">
    <name type="scientific">Cannabis sativa</name>
    <name type="common">Hemp</name>
    <name type="synonym">Marijuana</name>
    <dbReference type="NCBI Taxonomy" id="3483"/>
    <lineage>
        <taxon>Eukaryota</taxon>
        <taxon>Viridiplantae</taxon>
        <taxon>Streptophyta</taxon>
        <taxon>Embryophyta</taxon>
        <taxon>Tracheophyta</taxon>
        <taxon>Spermatophyta</taxon>
        <taxon>Magnoliopsida</taxon>
        <taxon>eudicotyledons</taxon>
        <taxon>Gunneridae</taxon>
        <taxon>Pentapetalae</taxon>
        <taxon>rosids</taxon>
        <taxon>fabids</taxon>
        <taxon>Rosales</taxon>
        <taxon>Cannabaceae</taxon>
        <taxon>Cannabis</taxon>
    </lineage>
</organism>
<dbReference type="EMBL" id="JAATIQ010000015">
    <property type="protein sequence ID" value="KAF4400780.1"/>
    <property type="molecule type" value="Genomic_DNA"/>
</dbReference>
<gene>
    <name evidence="2" type="ORF">G4B88_001335</name>
</gene>